<comment type="caution">
    <text evidence="17">The sequence shown here is derived from an EMBL/GenBank/DDBJ whole genome shotgun (WGS) entry which is preliminary data.</text>
</comment>
<dbReference type="STRING" id="205917.A0A4Y9YMU6"/>
<keyword evidence="8" id="KW-0119">Carbohydrate metabolism</keyword>
<comment type="function">
    <text evidence="12">Specific in hydrolyzing the terminal glycosidic bond of polygalacturonic acid and oligogalacturonates.</text>
</comment>
<dbReference type="OrthoDB" id="187139at2759"/>
<dbReference type="InterPro" id="IPR012334">
    <property type="entry name" value="Pectin_lyas_fold"/>
</dbReference>
<evidence type="ECO:0000256" key="14">
    <source>
        <dbReference type="ARBA" id="ARBA00048766"/>
    </source>
</evidence>
<dbReference type="InterPro" id="IPR000743">
    <property type="entry name" value="Glyco_hydro_28"/>
</dbReference>
<reference evidence="17 18" key="1">
    <citation type="submission" date="2019-02" db="EMBL/GenBank/DDBJ databases">
        <title>Genome sequencing of the rare red list fungi Dentipellis fragilis.</title>
        <authorList>
            <person name="Buettner E."/>
            <person name="Kellner H."/>
        </authorList>
    </citation>
    <scope>NUCLEOTIDE SEQUENCE [LARGE SCALE GENOMIC DNA]</scope>
    <source>
        <strain evidence="17 18">DSM 105465</strain>
    </source>
</reference>
<dbReference type="EMBL" id="SEOQ01000469">
    <property type="protein sequence ID" value="TFY62309.1"/>
    <property type="molecule type" value="Genomic_DNA"/>
</dbReference>
<dbReference type="Proteomes" id="UP000298327">
    <property type="component" value="Unassembled WGS sequence"/>
</dbReference>
<dbReference type="PANTHER" id="PTHR31736:SF12">
    <property type="entry name" value="EXO-POLYGALACTURONASE, PUTATIVE-RELATED"/>
    <property type="match status" value="1"/>
</dbReference>
<dbReference type="GO" id="GO:0047911">
    <property type="term" value="F:galacturan 1,4-alpha-galacturonidase activity"/>
    <property type="evidence" value="ECO:0007669"/>
    <property type="project" value="UniProtKB-EC"/>
</dbReference>
<gene>
    <name evidence="17" type="ORF">EVG20_g6751</name>
</gene>
<name>A0A4Y9YMU6_9AGAM</name>
<evidence type="ECO:0000256" key="6">
    <source>
        <dbReference type="ARBA" id="ARBA00023157"/>
    </source>
</evidence>
<evidence type="ECO:0000256" key="8">
    <source>
        <dbReference type="ARBA" id="ARBA00023277"/>
    </source>
</evidence>
<accession>A0A4Y9YMU6</accession>
<keyword evidence="7" id="KW-0325">Glycoprotein</keyword>
<keyword evidence="11" id="KW-0624">Polysaccharide degradation</keyword>
<evidence type="ECO:0000313" key="17">
    <source>
        <dbReference type="EMBL" id="TFY62309.1"/>
    </source>
</evidence>
<evidence type="ECO:0000313" key="18">
    <source>
        <dbReference type="Proteomes" id="UP000298327"/>
    </source>
</evidence>
<evidence type="ECO:0000256" key="10">
    <source>
        <dbReference type="ARBA" id="ARBA00023316"/>
    </source>
</evidence>
<organism evidence="17 18">
    <name type="scientific">Dentipellis fragilis</name>
    <dbReference type="NCBI Taxonomy" id="205917"/>
    <lineage>
        <taxon>Eukaryota</taxon>
        <taxon>Fungi</taxon>
        <taxon>Dikarya</taxon>
        <taxon>Basidiomycota</taxon>
        <taxon>Agaricomycotina</taxon>
        <taxon>Agaricomycetes</taxon>
        <taxon>Russulales</taxon>
        <taxon>Hericiaceae</taxon>
        <taxon>Dentipellis</taxon>
    </lineage>
</organism>
<dbReference type="InterPro" id="IPR011050">
    <property type="entry name" value="Pectin_lyase_fold/virulence"/>
</dbReference>
<proteinExistence type="inferred from homology"/>
<keyword evidence="6" id="KW-1015">Disulfide bond</keyword>
<evidence type="ECO:0000256" key="11">
    <source>
        <dbReference type="ARBA" id="ARBA00023326"/>
    </source>
</evidence>
<evidence type="ECO:0000256" key="12">
    <source>
        <dbReference type="ARBA" id="ARBA00037312"/>
    </source>
</evidence>
<evidence type="ECO:0000256" key="15">
    <source>
        <dbReference type="RuleBase" id="RU361169"/>
    </source>
</evidence>
<evidence type="ECO:0000256" key="2">
    <source>
        <dbReference type="ARBA" id="ARBA00008834"/>
    </source>
</evidence>
<protein>
    <recommendedName>
        <fullName evidence="13">galacturonan 1,4-alpha-galacturonidase</fullName>
        <ecNumber evidence="13">3.2.1.67</ecNumber>
    </recommendedName>
</protein>
<sequence>MRSIASMSSPVAIVCILTIWAGQVLAVARTFSRVCDIKPLGPGKDDTEQVKDAIASCGHSARIVFGPGEYNITSKMTWDLVDSQVDLHGYLSFQPDIEYWLNANNTYRVIFIQVVPFSCHHVAHIHIFGQSQASWFVITGRDFLLDAHNEGGINGNGQPWWTYFANRTREDGDGRPVSLTLSNVTRGQISNFKIVAQPFWCNAVADSRDVVYDGMNCNATNTDPDWTGTNIVPNTDGIDTYRSDSITMRNWDITCGDDCLAIKGNSTNVIASDITCRGGNGIAFGSLGQYVDLSDIVENVTMEDLKVMRIDSAIQPNMGAGVYFKSWDGSVSGTPPTGGGGGGGYVKHVLLRNVFLQQVDLPTQIYQTNGGHSGDTPSQLQFSNITWDNWTGTTTGARLVNLACSPGAPCSNMVFTGFNVTPPANETAVYNCSNVISEEGLPATQGSQTPPLNSNKNRLSSLYALRSEDPAVIVSSRRRAQSTPVLLAATTVVIEHYTAPNALSLDRTGAHPPRIASATNSSYCLLKSRTIPSDLTVCRSLRLRSTATMRLSRVGVWLLQAGSLRLPQRPVPYPTRLPVGRGTHRAYLWPHYPHELHVGVPGEVAGQRLSLELGAAGRACRMFDFLATLRCSRSARGDEFCTANDSVWVPLVPVHTMRYNAHRSRGPLRWDAFILGSHRLFQILG</sequence>
<feature type="chain" id="PRO_5021190702" description="galacturonan 1,4-alpha-galacturonidase" evidence="16">
    <location>
        <begin position="27"/>
        <end position="685"/>
    </location>
</feature>
<dbReference type="GO" id="GO:0005576">
    <property type="term" value="C:extracellular region"/>
    <property type="evidence" value="ECO:0007669"/>
    <property type="project" value="UniProtKB-SubCell"/>
</dbReference>
<dbReference type="Pfam" id="PF00295">
    <property type="entry name" value="Glyco_hydro_28"/>
    <property type="match status" value="1"/>
</dbReference>
<evidence type="ECO:0000256" key="7">
    <source>
        <dbReference type="ARBA" id="ARBA00023180"/>
    </source>
</evidence>
<comment type="catalytic activity">
    <reaction evidence="14">
        <text>[(1-&gt;4)-alpha-D-galacturonosyl](n) + H2O = alpha-D-galacturonate + [(1-&gt;4)-alpha-D-galacturonosyl](n-1)</text>
        <dbReference type="Rhea" id="RHEA:14117"/>
        <dbReference type="Rhea" id="RHEA-COMP:14570"/>
        <dbReference type="Rhea" id="RHEA-COMP:14572"/>
        <dbReference type="ChEBI" id="CHEBI:15377"/>
        <dbReference type="ChEBI" id="CHEBI:58658"/>
        <dbReference type="ChEBI" id="CHEBI:140523"/>
        <dbReference type="EC" id="3.2.1.67"/>
    </reaction>
</comment>
<dbReference type="SUPFAM" id="SSF51126">
    <property type="entry name" value="Pectin lyase-like"/>
    <property type="match status" value="1"/>
</dbReference>
<evidence type="ECO:0000256" key="13">
    <source>
        <dbReference type="ARBA" id="ARBA00038933"/>
    </source>
</evidence>
<dbReference type="Gene3D" id="2.160.20.10">
    <property type="entry name" value="Single-stranded right-handed beta-helix, Pectin lyase-like"/>
    <property type="match status" value="1"/>
</dbReference>
<keyword evidence="5 15" id="KW-0378">Hydrolase</keyword>
<keyword evidence="3" id="KW-0964">Secreted</keyword>
<evidence type="ECO:0000256" key="1">
    <source>
        <dbReference type="ARBA" id="ARBA00004613"/>
    </source>
</evidence>
<keyword evidence="4 16" id="KW-0732">Signal</keyword>
<dbReference type="GO" id="GO:0071555">
    <property type="term" value="P:cell wall organization"/>
    <property type="evidence" value="ECO:0007669"/>
    <property type="project" value="UniProtKB-KW"/>
</dbReference>
<evidence type="ECO:0000256" key="16">
    <source>
        <dbReference type="SAM" id="SignalP"/>
    </source>
</evidence>
<evidence type="ECO:0000256" key="9">
    <source>
        <dbReference type="ARBA" id="ARBA00023295"/>
    </source>
</evidence>
<evidence type="ECO:0000256" key="5">
    <source>
        <dbReference type="ARBA" id="ARBA00022801"/>
    </source>
</evidence>
<dbReference type="AlphaFoldDB" id="A0A4Y9YMU6"/>
<dbReference type="PANTHER" id="PTHR31736">
    <property type="match status" value="1"/>
</dbReference>
<keyword evidence="18" id="KW-1185">Reference proteome</keyword>
<evidence type="ECO:0000256" key="4">
    <source>
        <dbReference type="ARBA" id="ARBA00022729"/>
    </source>
</evidence>
<keyword evidence="10" id="KW-0961">Cell wall biogenesis/degradation</keyword>
<dbReference type="GO" id="GO:0000272">
    <property type="term" value="P:polysaccharide catabolic process"/>
    <property type="evidence" value="ECO:0007669"/>
    <property type="project" value="UniProtKB-KW"/>
</dbReference>
<comment type="subcellular location">
    <subcellularLocation>
        <location evidence="1">Secreted</location>
    </subcellularLocation>
</comment>
<dbReference type="EC" id="3.2.1.67" evidence="13"/>
<dbReference type="GO" id="GO:0004650">
    <property type="term" value="F:polygalacturonase activity"/>
    <property type="evidence" value="ECO:0007669"/>
    <property type="project" value="InterPro"/>
</dbReference>
<comment type="similarity">
    <text evidence="2 15">Belongs to the glycosyl hydrolase 28 family.</text>
</comment>
<keyword evidence="9 15" id="KW-0326">Glycosidase</keyword>
<feature type="signal peptide" evidence="16">
    <location>
        <begin position="1"/>
        <end position="26"/>
    </location>
</feature>
<evidence type="ECO:0000256" key="3">
    <source>
        <dbReference type="ARBA" id="ARBA00022525"/>
    </source>
</evidence>